<dbReference type="PhylomeDB" id="A9A372"/>
<keyword evidence="4" id="KW-0175">Coiled coil</keyword>
<dbReference type="AlphaFoldDB" id="A9A372"/>
<dbReference type="KEGG" id="nmr:Nmar_0605"/>
<evidence type="ECO:0000256" key="1">
    <source>
        <dbReference type="ARBA" id="ARBA00010923"/>
    </source>
</evidence>
<gene>
    <name evidence="6" type="ordered locus">Nmar_0605</name>
</gene>
<dbReference type="Pfam" id="PF01420">
    <property type="entry name" value="Methylase_S"/>
    <property type="match status" value="2"/>
</dbReference>
<dbReference type="InParanoid" id="A9A372"/>
<dbReference type="InterPro" id="IPR000055">
    <property type="entry name" value="Restrct_endonuc_typeI_TRD"/>
</dbReference>
<evidence type="ECO:0000256" key="2">
    <source>
        <dbReference type="ARBA" id="ARBA00022747"/>
    </source>
</evidence>
<dbReference type="Gene3D" id="1.10.287.1120">
    <property type="entry name" value="Bipartite methylase S protein"/>
    <property type="match status" value="1"/>
</dbReference>
<protein>
    <submittedName>
        <fullName evidence="6">Restriction modification system DNA specificity domain</fullName>
    </submittedName>
</protein>
<evidence type="ECO:0000259" key="5">
    <source>
        <dbReference type="Pfam" id="PF01420"/>
    </source>
</evidence>
<dbReference type="InterPro" id="IPR052021">
    <property type="entry name" value="Type-I_RS_S_subunit"/>
</dbReference>
<dbReference type="GO" id="GO:0003677">
    <property type="term" value="F:DNA binding"/>
    <property type="evidence" value="ECO:0007669"/>
    <property type="project" value="UniProtKB-KW"/>
</dbReference>
<evidence type="ECO:0000256" key="4">
    <source>
        <dbReference type="SAM" id="Coils"/>
    </source>
</evidence>
<keyword evidence="2" id="KW-0680">Restriction system</keyword>
<reference evidence="6 7" key="1">
    <citation type="journal article" date="2010" name="Proc. Natl. Acad. Sci. U.S.A.">
        <title>Nitrosopumilus maritimus genome reveals unique mechanisms for nitrification and autotrophy in globally distributed marine crenarchaea.</title>
        <authorList>
            <person name="Walker C.B."/>
            <person name="de la Torre J.R."/>
            <person name="Klotz M.G."/>
            <person name="Urakawa H."/>
            <person name="Pinel N."/>
            <person name="Arp D.J."/>
            <person name="Brochier-Armanet C."/>
            <person name="Chain P.S."/>
            <person name="Chan P.P."/>
            <person name="Gollabgir A."/>
            <person name="Hemp J."/>
            <person name="Hugler M."/>
            <person name="Karr E.A."/>
            <person name="Konneke M."/>
            <person name="Shin M."/>
            <person name="Lawton T.J."/>
            <person name="Lowe T."/>
            <person name="Martens-Habbena W."/>
            <person name="Sayavedra-Soto L.A."/>
            <person name="Lang D."/>
            <person name="Sievert S.M."/>
            <person name="Rosenzweig A.C."/>
            <person name="Manning G."/>
            <person name="Stahl D.A."/>
        </authorList>
    </citation>
    <scope>NUCLEOTIDE SEQUENCE [LARGE SCALE GENOMIC DNA]</scope>
    <source>
        <strain evidence="6 7">SCM1</strain>
    </source>
</reference>
<accession>A9A372</accession>
<comment type="similarity">
    <text evidence="1">Belongs to the type-I restriction system S methylase family.</text>
</comment>
<dbReference type="Gene3D" id="3.90.220.20">
    <property type="entry name" value="DNA methylase specificity domains"/>
    <property type="match status" value="2"/>
</dbReference>
<dbReference type="EnsemblBacteria" id="ABX12501">
    <property type="protein sequence ID" value="ABX12501"/>
    <property type="gene ID" value="Nmar_0605"/>
</dbReference>
<dbReference type="EMBL" id="CP000866">
    <property type="protein sequence ID" value="ABX12501.1"/>
    <property type="molecule type" value="Genomic_DNA"/>
</dbReference>
<dbReference type="GeneID" id="5773283"/>
<feature type="domain" description="Type I restriction modification DNA specificity" evidence="5">
    <location>
        <begin position="49"/>
        <end position="208"/>
    </location>
</feature>
<dbReference type="STRING" id="436308.Nmar_0605"/>
<dbReference type="eggNOG" id="arCOG02626">
    <property type="taxonomic scope" value="Archaea"/>
</dbReference>
<dbReference type="OrthoDB" id="84651at2157"/>
<feature type="domain" description="Type I restriction modification DNA specificity" evidence="5">
    <location>
        <begin position="260"/>
        <end position="433"/>
    </location>
</feature>
<evidence type="ECO:0000256" key="3">
    <source>
        <dbReference type="ARBA" id="ARBA00023125"/>
    </source>
</evidence>
<evidence type="ECO:0000313" key="6">
    <source>
        <dbReference type="EMBL" id="ABX12501.1"/>
    </source>
</evidence>
<dbReference type="HOGENOM" id="CLU_021095_10_5_2"/>
<organism evidence="6 7">
    <name type="scientific">Nitrosopumilus maritimus (strain SCM1)</name>
    <dbReference type="NCBI Taxonomy" id="436308"/>
    <lineage>
        <taxon>Archaea</taxon>
        <taxon>Nitrososphaerota</taxon>
        <taxon>Nitrososphaeria</taxon>
        <taxon>Nitrosopumilales</taxon>
        <taxon>Nitrosopumilaceae</taxon>
        <taxon>Nitrosopumilus</taxon>
    </lineage>
</organism>
<dbReference type="InterPro" id="IPR044946">
    <property type="entry name" value="Restrct_endonuc_typeI_TRD_sf"/>
</dbReference>
<dbReference type="SUPFAM" id="SSF116734">
    <property type="entry name" value="DNA methylase specificity domain"/>
    <property type="match status" value="2"/>
</dbReference>
<name>A9A372_NITMS</name>
<dbReference type="REBASE" id="16741">
    <property type="entry name" value="S1.NmaSCMORF606P"/>
</dbReference>
<dbReference type="RefSeq" id="WP_012214988.1">
    <property type="nucleotide sequence ID" value="NC_010085.1"/>
</dbReference>
<dbReference type="PANTHER" id="PTHR30408:SF12">
    <property type="entry name" value="TYPE I RESTRICTION ENZYME MJAVIII SPECIFICITY SUBUNIT"/>
    <property type="match status" value="1"/>
</dbReference>
<dbReference type="PANTHER" id="PTHR30408">
    <property type="entry name" value="TYPE-1 RESTRICTION ENZYME ECOKI SPECIFICITY PROTEIN"/>
    <property type="match status" value="1"/>
</dbReference>
<dbReference type="Proteomes" id="UP000000792">
    <property type="component" value="Chromosome"/>
</dbReference>
<keyword evidence="3" id="KW-0238">DNA-binding</keyword>
<proteinExistence type="inferred from homology"/>
<keyword evidence="7" id="KW-1185">Reference proteome</keyword>
<feature type="coiled-coil region" evidence="4">
    <location>
        <begin position="416"/>
        <end position="443"/>
    </location>
</feature>
<evidence type="ECO:0000313" key="7">
    <source>
        <dbReference type="Proteomes" id="UP000000792"/>
    </source>
</evidence>
<dbReference type="GO" id="GO:0009307">
    <property type="term" value="P:DNA restriction-modification system"/>
    <property type="evidence" value="ECO:0007669"/>
    <property type="project" value="UniProtKB-KW"/>
</dbReference>
<sequence length="453" mass="52343">MAKVKPGYKLVKSLFGKYEEIPEDWNYVILDKLTPKNEKSSIRMGPFGSSLKTHELLNSGKIKTLWIENIVNDKFTWKYQKFITEEKYEKLKGFTVKPNDVLITMMGTLGKTAIVPEDIGRAIISSHLLKISLDHEKLLPKFLYYFLKSNFVYRQIIKESRGLVMGGLNTGIIKNLLIKTPKISEQQKILSILSNVDNLIYSYEKIIDQTKHLKIGLLQQLLTKGIKHKKFKKVFDRFGNYFEIPDSWEYVKIKKLVDEKRILEIQDGNHGELHPKSLDFIQKGIPFVTADCLMNDNINYDLCKFLPEKFLKILRIGFAKQKDVLLSHKGSVGNVAVVGNKFDRIILSPQTTYYRLSSKIIPKFLYYIFQSFDFQKQLKSLAKQSTRDYIGITNQQNLLIPYISSIEEQEKIISVLSDVDSNISNLELKKKSLESLKKGLMQKLLTGKIRVKV</sequence>